<dbReference type="Pfam" id="PF20009">
    <property type="entry name" value="GEVED"/>
    <property type="match status" value="2"/>
</dbReference>
<name>A0A9X2FTA3_9RHOB</name>
<feature type="domain" description="DUF7507" evidence="6">
    <location>
        <begin position="383"/>
        <end position="482"/>
    </location>
</feature>
<evidence type="ECO:0000259" key="6">
    <source>
        <dbReference type="Pfam" id="PF24346"/>
    </source>
</evidence>
<evidence type="ECO:0000313" key="8">
    <source>
        <dbReference type="Proteomes" id="UP001139477"/>
    </source>
</evidence>
<dbReference type="PANTHER" id="PTHR34819:SF5">
    <property type="entry name" value="CONSERVED REPEAT DOMAIN PROTEIN"/>
    <property type="match status" value="1"/>
</dbReference>
<feature type="compositionally biased region" description="Basic and acidic residues" evidence="1">
    <location>
        <begin position="553"/>
        <end position="564"/>
    </location>
</feature>
<evidence type="ECO:0000256" key="1">
    <source>
        <dbReference type="SAM" id="MobiDB-lite"/>
    </source>
</evidence>
<dbReference type="InterPro" id="IPR013783">
    <property type="entry name" value="Ig-like_fold"/>
</dbReference>
<dbReference type="EMBL" id="JAMYXC010000284">
    <property type="protein sequence ID" value="MCP1170315.1"/>
    <property type="molecule type" value="Genomic_DNA"/>
</dbReference>
<feature type="region of interest" description="Disordered" evidence="1">
    <location>
        <begin position="681"/>
        <end position="700"/>
    </location>
</feature>
<dbReference type="Proteomes" id="UP001139477">
    <property type="component" value="Unassembled WGS sequence"/>
</dbReference>
<feature type="chain" id="PRO_5040930307" evidence="2">
    <location>
        <begin position="36"/>
        <end position="1719"/>
    </location>
</feature>
<comment type="caution">
    <text evidence="7">The sequence shown here is derived from an EMBL/GenBank/DDBJ whole genome shotgun (WGS) entry which is preliminary data.</text>
</comment>
<evidence type="ECO:0000256" key="2">
    <source>
        <dbReference type="SAM" id="SignalP"/>
    </source>
</evidence>
<accession>A0A9X2FTA3</accession>
<dbReference type="InterPro" id="IPR051172">
    <property type="entry name" value="Chlamydia_OmcB"/>
</dbReference>
<feature type="region of interest" description="Disordered" evidence="1">
    <location>
        <begin position="469"/>
        <end position="564"/>
    </location>
</feature>
<evidence type="ECO:0000259" key="5">
    <source>
        <dbReference type="Pfam" id="PF21959"/>
    </source>
</evidence>
<dbReference type="InterPro" id="IPR001434">
    <property type="entry name" value="OmcB-like_DUF11"/>
</dbReference>
<evidence type="ECO:0000259" key="3">
    <source>
        <dbReference type="Pfam" id="PF01345"/>
    </source>
</evidence>
<dbReference type="InterPro" id="IPR054215">
    <property type="entry name" value="DUF6923"/>
</dbReference>
<feature type="compositionally biased region" description="Basic and acidic residues" evidence="1">
    <location>
        <begin position="681"/>
        <end position="690"/>
    </location>
</feature>
<feature type="domain" description="DUF6923" evidence="5">
    <location>
        <begin position="884"/>
        <end position="1088"/>
    </location>
</feature>
<proteinExistence type="predicted"/>
<dbReference type="Pfam" id="PF24346">
    <property type="entry name" value="DUF7507"/>
    <property type="match status" value="1"/>
</dbReference>
<dbReference type="RefSeq" id="WP_253334865.1">
    <property type="nucleotide sequence ID" value="NZ_JAMYXC010000284.1"/>
</dbReference>
<feature type="compositionally biased region" description="Polar residues" evidence="1">
    <location>
        <begin position="469"/>
        <end position="483"/>
    </location>
</feature>
<dbReference type="Gene3D" id="2.60.40.10">
    <property type="entry name" value="Immunoglobulins"/>
    <property type="match status" value="2"/>
</dbReference>
<feature type="region of interest" description="Disordered" evidence="1">
    <location>
        <begin position="714"/>
        <end position="737"/>
    </location>
</feature>
<feature type="domain" description="GEVED" evidence="4">
    <location>
        <begin position="596"/>
        <end position="679"/>
    </location>
</feature>
<reference evidence="7" key="1">
    <citation type="submission" date="2022-06" db="EMBL/GenBank/DDBJ databases">
        <title>Limimaricola sediminis sp. nov., isolated from an intertidal sediment.</title>
        <authorList>
            <person name="Shao X."/>
        </authorList>
    </citation>
    <scope>NUCLEOTIDE SEQUENCE</scope>
    <source>
        <strain evidence="7">ASW11-118</strain>
    </source>
</reference>
<keyword evidence="2" id="KW-0732">Signal</keyword>
<dbReference type="Pfam" id="PF01345">
    <property type="entry name" value="DUF11"/>
    <property type="match status" value="1"/>
</dbReference>
<protein>
    <submittedName>
        <fullName evidence="7">GEVED domain-containing protein</fullName>
    </submittedName>
</protein>
<feature type="domain" description="GEVED" evidence="4">
    <location>
        <begin position="768"/>
        <end position="848"/>
    </location>
</feature>
<dbReference type="SUPFAM" id="SSF117074">
    <property type="entry name" value="Hypothetical protein PA1324"/>
    <property type="match status" value="1"/>
</dbReference>
<dbReference type="InterPro" id="IPR055354">
    <property type="entry name" value="DUF7507"/>
</dbReference>
<dbReference type="SUPFAM" id="SSF75011">
    <property type="entry name" value="3-carboxy-cis,cis-mucoante lactonizing enzyme"/>
    <property type="match status" value="1"/>
</dbReference>
<evidence type="ECO:0000313" key="7">
    <source>
        <dbReference type="EMBL" id="MCP1170315.1"/>
    </source>
</evidence>
<gene>
    <name evidence="7" type="ORF">NHG85_17560</name>
</gene>
<dbReference type="Pfam" id="PF21959">
    <property type="entry name" value="DUF6923"/>
    <property type="match status" value="1"/>
</dbReference>
<keyword evidence="8" id="KW-1185">Reference proteome</keyword>
<feature type="signal peptide" evidence="2">
    <location>
        <begin position="1"/>
        <end position="35"/>
    </location>
</feature>
<feature type="domain" description="DUF11" evidence="3">
    <location>
        <begin position="1227"/>
        <end position="1327"/>
    </location>
</feature>
<organism evidence="7 8">
    <name type="scientific">Limimaricola litoreus</name>
    <dbReference type="NCBI Taxonomy" id="2955316"/>
    <lineage>
        <taxon>Bacteria</taxon>
        <taxon>Pseudomonadati</taxon>
        <taxon>Pseudomonadota</taxon>
        <taxon>Alphaproteobacteria</taxon>
        <taxon>Rhodobacterales</taxon>
        <taxon>Paracoccaceae</taxon>
        <taxon>Limimaricola</taxon>
    </lineage>
</organism>
<evidence type="ECO:0000259" key="4">
    <source>
        <dbReference type="Pfam" id="PF20009"/>
    </source>
</evidence>
<dbReference type="PANTHER" id="PTHR34819">
    <property type="entry name" value="LARGE CYSTEINE-RICH PERIPLASMIC PROTEIN OMCB"/>
    <property type="match status" value="1"/>
</dbReference>
<dbReference type="InterPro" id="IPR045474">
    <property type="entry name" value="GEVED"/>
</dbReference>
<sequence length="1719" mass="178262">MTPVFRRAARLKPCRRLVAASLALGMTLAAAPAPAQELVLQTVGAPQVVGSGAGKRALWRNAGRVDGRAVDIVGVLTDAALDHVFGTGNGQIQITSAAQDVHFADFHLYEAGTHDLVTDQGGVPVIADVNIQINDIDGPSNEQVYAQICGGGVEYVRVDRTATTRRGFFTGASAFGSEIFILEGDRNYNNEPVSGLEIFYPQTSVFRFGRTANTNFLVRLANPSYELADTFNLQCGDFRATTLVDDIKEQVLGEPVRLSILYNDSVATGNNNPPANNSQTPSRYALQAVDLVPPATALNEVTDDAGHRIGFDVPGEGTWSYDDASGELTFTPLVAFFGAPTPIEYRLQRPENTAGPVFTAPATVTIDVGSVGLLKMATLADVNLNGYADPGETIAYVFTAENFGNLTLTDVALAETRFSGKGVPPVITFQSATGLSPEGTLEPGEKAVYTATYTLVPEDLDTTISNQAEVTARTASGTPVSDLSDSENESDGDGVARNGGGAGRDDPTSIYAGSGPDRGDAPATYGDPQHDDTSQYRIGAEPGDGDGSTQHSADAKGDDTGRRDDEEEALFPQLYGGLTRRVSIPVGEPVAGSGLLQVFVDFAADGSFLTPGDKVGTDLRDGGANDLDGQANGAITFDIAVPPTAPLVPSFARLRFSSVAGLDATAAAPDGEVEDHAITLRTPPEADRGDAPASYGDPRHVVEGAPDYYLGTVPPDADAVSQAGAGAQGDDLSGQDDEDGVSLGTLHAGGLAQITVTVNEPTPGSAWLQGFIDFDGDGSFAQAGDRVAHDLQDGGPDDRDGAVDGTITFEVAVPAGATAQTTYARFRWSTDSLGSETAFDGEVEDYALTISDDPPPFLCDGSLYRFDDSSTVLRRLRFTSSSAGYTVNAQQIGAAGAARTGPWGYNAVDGYLYGLRPGDTRLYRVDGSGSFTDMGKISGAEDAARAGDILPDGTMIYAVDATTWQIVDLATPSSPVSRGLLNLAFGVAPEDIAWNPADGHLYGIDQSTGRLFRAPANGGLPGTITPQLIGPAIYAGVFGAIWFDGAGRLYGYSDTTHGLFLIDTATGGAQLIARMSFDEGGLSEGASCRGAAPIRFGAIAGHVYEDANASDTRDAGETDLGAGIGLRLFNESGTPSDTSDDVEIKATETAADGSYGFSGLLVNTGHRVLLDEADPDLGAGRRIGTSNPRMGVAVAPDRVTRDQDFGFDAAGSDLSITSYIAAHGTTTPRSSAAPGDLLDWIVTVENAGAGSPSGVKVIARIPDGYDYVSDSAPATGDSYDPETGLWFVDEIIGATSERLTVTLRMRETGETTGRAEIIYSSLPDPDSDPGVGASVDDGNDGLIDDDETAYALARIDSGRRLEGRVFLDDGSGGATAHDARRGGDETGLGGVALRLTGEDGTQLARLTTDAAGRWSYSLAADHAGAVMIEVLPGEGRIAISERSDALPGLVDADPHDGRFAYLPATATDYLDLDFGLLPVPQLSEDQVAAISAGQVVTLAHRYTASSSGRVGFAVTILSETPRDGYAVALFDDPACDGAPDQPLLADVAVTAGMPVCLVLRVSAGAGVGPGGSLALRLDATTTFTDTTATHGTANIDRLGSTTTASGLILRKTVRNITQGTPEGTANQGAPGDLLTYRIDVLNAAGEPVQDLAIFDRTPPYTALSAPPTDPTALAPGVSCDLVTPATAASGYEGHLGWSCSGALQPGAQGSVSFTVRIRP</sequence>